<evidence type="ECO:0000256" key="1">
    <source>
        <dbReference type="SAM" id="Phobius"/>
    </source>
</evidence>
<dbReference type="Proteomes" id="UP000182932">
    <property type="component" value="Unassembled WGS sequence"/>
</dbReference>
<evidence type="ECO:0000313" key="3">
    <source>
        <dbReference type="EMBL" id="SEK04994.1"/>
    </source>
</evidence>
<feature type="domain" description="TadE-like" evidence="2">
    <location>
        <begin position="19"/>
        <end position="59"/>
    </location>
</feature>
<evidence type="ECO:0000313" key="4">
    <source>
        <dbReference type="Proteomes" id="UP000182932"/>
    </source>
</evidence>
<reference evidence="3 4" key="1">
    <citation type="submission" date="2016-10" db="EMBL/GenBank/DDBJ databases">
        <authorList>
            <person name="Varghese N."/>
            <person name="Submissions S."/>
        </authorList>
    </citation>
    <scope>NUCLEOTIDE SEQUENCE [LARGE SCALE GENOMIC DNA]</scope>
    <source>
        <strain evidence="3 4">FF3</strain>
    </source>
</reference>
<dbReference type="InterPro" id="IPR012495">
    <property type="entry name" value="TadE-like_dom"/>
</dbReference>
<comment type="caution">
    <text evidence="3">The sequence shown here is derived from an EMBL/GenBank/DDBJ whole genome shotgun (WGS) entry which is preliminary data.</text>
</comment>
<organism evidence="3 4">
    <name type="scientific">Marinovum algicola</name>
    <dbReference type="NCBI Taxonomy" id="42444"/>
    <lineage>
        <taxon>Bacteria</taxon>
        <taxon>Pseudomonadati</taxon>
        <taxon>Pseudomonadota</taxon>
        <taxon>Alphaproteobacteria</taxon>
        <taxon>Rhodobacterales</taxon>
        <taxon>Roseobacteraceae</taxon>
        <taxon>Marinovum</taxon>
    </lineage>
</organism>
<accession>A0A975ZQD5</accession>
<keyword evidence="1" id="KW-0812">Transmembrane</keyword>
<sequence length="149" mass="16503">MPYPPLKTRLSKFRNDECGSVSVEFSIILTAIMLVVVMFVSLAIHIATTSEVQQAAHDLTRQSLKYIDLGLEPEAVCAWLQADMLEKVTGQLTFIDPAQVQSLTCQIDDGRTLGRVTLSYSIDGSFLDRAVQVFGVELKQIERSAQIVL</sequence>
<proteinExistence type="predicted"/>
<dbReference type="AlphaFoldDB" id="A0A975ZQD5"/>
<evidence type="ECO:0000259" key="2">
    <source>
        <dbReference type="Pfam" id="PF07811"/>
    </source>
</evidence>
<dbReference type="EMBL" id="FNYY01000021">
    <property type="protein sequence ID" value="SEK04994.1"/>
    <property type="molecule type" value="Genomic_DNA"/>
</dbReference>
<gene>
    <name evidence="3" type="ORF">SAMN04487940_12132</name>
</gene>
<feature type="transmembrane region" description="Helical" evidence="1">
    <location>
        <begin position="21"/>
        <end position="44"/>
    </location>
</feature>
<protein>
    <recommendedName>
        <fullName evidence="2">TadE-like domain-containing protein</fullName>
    </recommendedName>
</protein>
<dbReference type="Pfam" id="PF07811">
    <property type="entry name" value="TadE"/>
    <property type="match status" value="1"/>
</dbReference>
<keyword evidence="1" id="KW-0472">Membrane</keyword>
<keyword evidence="1" id="KW-1133">Transmembrane helix</keyword>
<keyword evidence="4" id="KW-1185">Reference proteome</keyword>
<name>A0A975ZQD5_9RHOB</name>